<dbReference type="SUPFAM" id="SSF52540">
    <property type="entry name" value="P-loop containing nucleoside triphosphate hydrolases"/>
    <property type="match status" value="1"/>
</dbReference>
<evidence type="ECO:0000259" key="7">
    <source>
        <dbReference type="Pfam" id="PF18052"/>
    </source>
</evidence>
<keyword evidence="2" id="KW-0433">Leucine-rich repeat</keyword>
<dbReference type="Gramene" id="HORVU.MOREX.r3.4HG0415260.1">
    <property type="protein sequence ID" value="HORVU.MOREX.r3.4HG0415260.1.CDS1"/>
    <property type="gene ID" value="HORVU.MOREX.r3.4HG0415260"/>
</dbReference>
<keyword evidence="4" id="KW-0547">Nucleotide-binding</keyword>
<keyword evidence="9" id="KW-1185">Reference proteome</keyword>
<dbReference type="Gene3D" id="3.40.50.300">
    <property type="entry name" value="P-loop containing nucleotide triphosphate hydrolases"/>
    <property type="match status" value="1"/>
</dbReference>
<reference evidence="9" key="1">
    <citation type="journal article" date="2012" name="Nature">
        <title>A physical, genetic and functional sequence assembly of the barley genome.</title>
        <authorList>
            <consortium name="The International Barley Genome Sequencing Consortium"/>
            <person name="Mayer K.F."/>
            <person name="Waugh R."/>
            <person name="Brown J.W."/>
            <person name="Schulman A."/>
            <person name="Langridge P."/>
            <person name="Platzer M."/>
            <person name="Fincher G.B."/>
            <person name="Muehlbauer G.J."/>
            <person name="Sato K."/>
            <person name="Close T.J."/>
            <person name="Wise R.P."/>
            <person name="Stein N."/>
        </authorList>
    </citation>
    <scope>NUCLEOTIDE SEQUENCE [LARGE SCALE GENOMIC DNA]</scope>
    <source>
        <strain evidence="9">cv. Morex</strain>
    </source>
</reference>
<dbReference type="AlphaFoldDB" id="M0Z6C3"/>
<dbReference type="InterPro" id="IPR041118">
    <property type="entry name" value="Rx_N"/>
</dbReference>
<evidence type="ECO:0000256" key="5">
    <source>
        <dbReference type="ARBA" id="ARBA00022821"/>
    </source>
</evidence>
<dbReference type="GO" id="GO:0043531">
    <property type="term" value="F:ADP binding"/>
    <property type="evidence" value="ECO:0007669"/>
    <property type="project" value="InterPro"/>
</dbReference>
<evidence type="ECO:0000259" key="6">
    <source>
        <dbReference type="Pfam" id="PF00931"/>
    </source>
</evidence>
<evidence type="ECO:0008006" key="10">
    <source>
        <dbReference type="Google" id="ProtNLM"/>
    </source>
</evidence>
<dbReference type="EnsemblPlants" id="HORVU.MOREX.r3.4HG0415260.1">
    <property type="protein sequence ID" value="HORVU.MOREX.r3.4HG0415260.1.CDS1"/>
    <property type="gene ID" value="HORVU.MOREX.r3.4HG0415260"/>
</dbReference>
<dbReference type="Proteomes" id="UP000011116">
    <property type="component" value="Chromosome 4H"/>
</dbReference>
<feature type="domain" description="Disease resistance N-terminal" evidence="7">
    <location>
        <begin position="2"/>
        <end position="52"/>
    </location>
</feature>
<dbReference type="PANTHER" id="PTHR19338">
    <property type="entry name" value="TRANSLOCASE OF INNER MITOCHONDRIAL MEMBRANE 13 HOMOLOG"/>
    <property type="match status" value="1"/>
</dbReference>
<comment type="similarity">
    <text evidence="1">Belongs to the disease resistance NB-LRR family.</text>
</comment>
<organism evidence="8 9">
    <name type="scientific">Hordeum vulgare subsp. vulgare</name>
    <name type="common">Domesticated barley</name>
    <dbReference type="NCBI Taxonomy" id="112509"/>
    <lineage>
        <taxon>Eukaryota</taxon>
        <taxon>Viridiplantae</taxon>
        <taxon>Streptophyta</taxon>
        <taxon>Embryophyta</taxon>
        <taxon>Tracheophyta</taxon>
        <taxon>Spermatophyta</taxon>
        <taxon>Magnoliopsida</taxon>
        <taxon>Liliopsida</taxon>
        <taxon>Poales</taxon>
        <taxon>Poaceae</taxon>
        <taxon>BOP clade</taxon>
        <taxon>Pooideae</taxon>
        <taxon>Triticodae</taxon>
        <taxon>Triticeae</taxon>
        <taxon>Hordeinae</taxon>
        <taxon>Hordeum</taxon>
    </lineage>
</organism>
<proteinExistence type="inferred from homology"/>
<accession>M0Z6C3</accession>
<dbReference type="Gramene" id="HORVU.MOREX.r2.4HG0346070.1">
    <property type="protein sequence ID" value="HORVU.MOREX.r2.4HG0346070.1.CDS.1"/>
    <property type="gene ID" value="HORVU.MOREX.r2.4HG0346070"/>
</dbReference>
<dbReference type="Pfam" id="PF18052">
    <property type="entry name" value="Rx_N"/>
    <property type="match status" value="1"/>
</dbReference>
<reference evidence="8" key="2">
    <citation type="submission" date="2020-10" db="EMBL/GenBank/DDBJ databases">
        <authorList>
            <person name="Scholz U."/>
            <person name="Mascher M."/>
            <person name="Fiebig A."/>
        </authorList>
    </citation>
    <scope>NUCLEOTIDE SEQUENCE [LARGE SCALE GENOMIC DNA]</scope>
    <source>
        <strain evidence="8">cv. Morex</strain>
    </source>
</reference>
<keyword evidence="3" id="KW-0677">Repeat</keyword>
<dbReference type="Pfam" id="PF00931">
    <property type="entry name" value="NB-ARC"/>
    <property type="match status" value="1"/>
</dbReference>
<reference evidence="8" key="3">
    <citation type="submission" date="2022-01" db="UniProtKB">
        <authorList>
            <consortium name="EnsemblPlants"/>
        </authorList>
    </citation>
    <scope>IDENTIFICATION</scope>
    <source>
        <strain evidence="8">subsp. vulgare</strain>
    </source>
</reference>
<evidence type="ECO:0000256" key="3">
    <source>
        <dbReference type="ARBA" id="ARBA00022737"/>
    </source>
</evidence>
<evidence type="ECO:0000313" key="9">
    <source>
        <dbReference type="Proteomes" id="UP000011116"/>
    </source>
</evidence>
<sequence length="184" mass="20755">MPQIQCFLNDDEERRTEEAAVNNWLGELKDAMYYADDIIDLVRFEGGKLLAEHNSSSTKATRRGGISLFTCIPNCKKSHEIAIKIRDFNGELEKISELGASFLKLQSLQHKTEAELVKQMRTCHLVEPSLVGKETLRACTRLVELVLRQKEKKAYKAGITGTGGVGKTTLAQKIYNDQKKRSIR</sequence>
<dbReference type="InterPro" id="IPR027417">
    <property type="entry name" value="P-loop_NTPase"/>
</dbReference>
<dbReference type="PANTHER" id="PTHR19338:SF73">
    <property type="entry name" value="DISEASE RESISTANCE PROTEIN RGA2-LIKE"/>
    <property type="match status" value="1"/>
</dbReference>
<protein>
    <recommendedName>
        <fullName evidence="10">Rx N-terminal domain-containing protein</fullName>
    </recommendedName>
</protein>
<evidence type="ECO:0000256" key="4">
    <source>
        <dbReference type="ARBA" id="ARBA00022741"/>
    </source>
</evidence>
<dbReference type="InterPro" id="IPR002182">
    <property type="entry name" value="NB-ARC"/>
</dbReference>
<feature type="domain" description="NB-ARC" evidence="6">
    <location>
        <begin position="147"/>
        <end position="179"/>
    </location>
</feature>
<keyword evidence="5" id="KW-0611">Plant defense</keyword>
<name>M0Z6C3_HORVV</name>
<dbReference type="ExpressionAtlas" id="M0Z6C3">
    <property type="expression patterns" value="baseline"/>
</dbReference>
<dbReference type="Gene3D" id="1.20.5.4130">
    <property type="match status" value="1"/>
</dbReference>
<evidence type="ECO:0000256" key="1">
    <source>
        <dbReference type="ARBA" id="ARBA00008894"/>
    </source>
</evidence>
<evidence type="ECO:0000256" key="2">
    <source>
        <dbReference type="ARBA" id="ARBA00022614"/>
    </source>
</evidence>
<evidence type="ECO:0000313" key="8">
    <source>
        <dbReference type="EnsemblPlants" id="HORVU.MOREX.r3.4HG0415260.1.CDS1"/>
    </source>
</evidence>
<dbReference type="GO" id="GO:0006952">
    <property type="term" value="P:defense response"/>
    <property type="evidence" value="ECO:0007669"/>
    <property type="project" value="UniProtKB-KW"/>
</dbReference>